<proteinExistence type="predicted"/>
<feature type="region of interest" description="Disordered" evidence="2">
    <location>
        <begin position="200"/>
        <end position="227"/>
    </location>
</feature>
<dbReference type="EMBL" id="PYNF01000002">
    <property type="protein sequence ID" value="PSV00880.1"/>
    <property type="molecule type" value="Genomic_DNA"/>
</dbReference>
<organism evidence="3 4">
    <name type="scientific">Photobacterium kishitanii</name>
    <dbReference type="NCBI Taxonomy" id="318456"/>
    <lineage>
        <taxon>Bacteria</taxon>
        <taxon>Pseudomonadati</taxon>
        <taxon>Pseudomonadota</taxon>
        <taxon>Gammaproteobacteria</taxon>
        <taxon>Vibrionales</taxon>
        <taxon>Vibrionaceae</taxon>
        <taxon>Photobacterium</taxon>
    </lineage>
</organism>
<dbReference type="Proteomes" id="UP000241426">
    <property type="component" value="Unassembled WGS sequence"/>
</dbReference>
<comment type="caution">
    <text evidence="3">The sequence shown here is derived from an EMBL/GenBank/DDBJ whole genome shotgun (WGS) entry which is preliminary data.</text>
</comment>
<reference evidence="3 4" key="1">
    <citation type="submission" date="2018-01" db="EMBL/GenBank/DDBJ databases">
        <title>Whole genome sequencing of Histamine producing bacteria.</title>
        <authorList>
            <person name="Butler K."/>
        </authorList>
    </citation>
    <scope>NUCLEOTIDE SEQUENCE [LARGE SCALE GENOMIC DNA]</scope>
    <source>
        <strain evidence="3 4">FS-7.2</strain>
    </source>
</reference>
<evidence type="ECO:0000313" key="3">
    <source>
        <dbReference type="EMBL" id="PSV00880.1"/>
    </source>
</evidence>
<evidence type="ECO:0000256" key="2">
    <source>
        <dbReference type="SAM" id="MobiDB-lite"/>
    </source>
</evidence>
<name>A0A2T3KM53_9GAMM</name>
<feature type="compositionally biased region" description="Basic and acidic residues" evidence="2">
    <location>
        <begin position="25"/>
        <end position="43"/>
    </location>
</feature>
<dbReference type="AlphaFoldDB" id="A0A2T3KM53"/>
<accession>A0A2T3KM53</accession>
<keyword evidence="1" id="KW-0175">Coiled coil</keyword>
<evidence type="ECO:0000256" key="1">
    <source>
        <dbReference type="SAM" id="Coils"/>
    </source>
</evidence>
<evidence type="ECO:0000313" key="4">
    <source>
        <dbReference type="Proteomes" id="UP000241426"/>
    </source>
</evidence>
<feature type="coiled-coil region" evidence="1">
    <location>
        <begin position="151"/>
        <end position="195"/>
    </location>
</feature>
<feature type="compositionally biased region" description="Polar residues" evidence="2">
    <location>
        <begin position="1"/>
        <end position="13"/>
    </location>
</feature>
<protein>
    <submittedName>
        <fullName evidence="3">Uncharacterized protein</fullName>
    </submittedName>
</protein>
<gene>
    <name evidence="3" type="ORF">C9J27_02305</name>
</gene>
<feature type="region of interest" description="Disordered" evidence="2">
    <location>
        <begin position="1"/>
        <end position="69"/>
    </location>
</feature>
<sequence length="259" mass="29564">MTDSKNSIISSWINDDEAVQPSSQKDLRAKEEQEEKEKIHSDFIAESLKTKKTRKPKSTSRNDQKANVTKNKSSMLPIAISVAALIISAYNFLADTSNDEKNTNLNNLKLEKLRSDLDVSLNSYTSQENEVIAIRKHLNEITKSLETGEYNNIKDDDIKILSNEIKVLKNQISLIVEKQNKIEEQQQKEIKIEKTTKLEKTKERQQDNNQLKVKKQHSNDDTVETTSTDLQITKSTLPQKDSKLISSISNNITESIDQF</sequence>
<dbReference type="RefSeq" id="WP_107288596.1">
    <property type="nucleotide sequence ID" value="NZ_PYNF01000002.1"/>
</dbReference>